<dbReference type="InterPro" id="IPR028159">
    <property type="entry name" value="RPA_interact_C_dom"/>
</dbReference>
<evidence type="ECO:0000256" key="3">
    <source>
        <dbReference type="ARBA" id="ARBA00022833"/>
    </source>
</evidence>
<evidence type="ECO:0000313" key="8">
    <source>
        <dbReference type="Proteomes" id="UP001516023"/>
    </source>
</evidence>
<accession>A0ABD3PGL6</accession>
<dbReference type="PANTHER" id="PTHR31742:SF1">
    <property type="entry name" value="RPA-INTERACTING PROTEIN"/>
    <property type="match status" value="1"/>
</dbReference>
<evidence type="ECO:0000256" key="1">
    <source>
        <dbReference type="ARBA" id="ARBA00022723"/>
    </source>
</evidence>
<organism evidence="7 8">
    <name type="scientific">Cyclotella cryptica</name>
    <dbReference type="NCBI Taxonomy" id="29204"/>
    <lineage>
        <taxon>Eukaryota</taxon>
        <taxon>Sar</taxon>
        <taxon>Stramenopiles</taxon>
        <taxon>Ochrophyta</taxon>
        <taxon>Bacillariophyta</taxon>
        <taxon>Coscinodiscophyceae</taxon>
        <taxon>Thalassiosirophycidae</taxon>
        <taxon>Stephanodiscales</taxon>
        <taxon>Stephanodiscaceae</taxon>
        <taxon>Cyclotella</taxon>
    </lineage>
</organism>
<evidence type="ECO:0000256" key="2">
    <source>
        <dbReference type="ARBA" id="ARBA00022771"/>
    </source>
</evidence>
<evidence type="ECO:0000259" key="6">
    <source>
        <dbReference type="Pfam" id="PF14768"/>
    </source>
</evidence>
<reference evidence="7 8" key="1">
    <citation type="journal article" date="2020" name="G3 (Bethesda)">
        <title>Improved Reference Genome for Cyclotella cryptica CCMP332, a Model for Cell Wall Morphogenesis, Salinity Adaptation, and Lipid Production in Diatoms (Bacillariophyta).</title>
        <authorList>
            <person name="Roberts W.R."/>
            <person name="Downey K.M."/>
            <person name="Ruck E.C."/>
            <person name="Traller J.C."/>
            <person name="Alverson A.J."/>
        </authorList>
    </citation>
    <scope>NUCLEOTIDE SEQUENCE [LARGE SCALE GENOMIC DNA]</scope>
    <source>
        <strain evidence="7 8">CCMP332</strain>
    </source>
</reference>
<protein>
    <recommendedName>
        <fullName evidence="6">RPA-interacting protein C-terminal domain-containing protein</fullName>
    </recommendedName>
</protein>
<evidence type="ECO:0000256" key="5">
    <source>
        <dbReference type="SAM" id="MobiDB-lite"/>
    </source>
</evidence>
<keyword evidence="2" id="KW-0863">Zinc-finger</keyword>
<dbReference type="InterPro" id="IPR028156">
    <property type="entry name" value="RIP"/>
</dbReference>
<evidence type="ECO:0000256" key="4">
    <source>
        <dbReference type="SAM" id="Coils"/>
    </source>
</evidence>
<dbReference type="Proteomes" id="UP001516023">
    <property type="component" value="Unassembled WGS sequence"/>
</dbReference>
<proteinExistence type="predicted"/>
<sequence>MSHINVHQQQHQRASPKAKSTQINSQRWKEDLRQECLERAKMARRDRFMGRRSSGGSTCHDAANDNSHSMTEDCDQYQGMKRLREGDHWNTSDDYHEMGEHGEHMWLSDCRGSSVCNDSTCAAKENPLHSAAKALIEQELQKSMMGLRHCQQILPLHDEGNASKRKTGIGCRNATAGLNVNDLFHDDDECKMSREEYAELVNAVTEELERENEMLEEELWEMERLEALERERLLDDIDDYESWEEDQKHQFNRSSQHPEPTQGYTSQFTHPSTPHVICPICNFKSLIETPHNGIQCLNSVKYTELSPSPHCNFQLDIAHEGLSLQHLQSQLAALYEEHSRECSRGILHFRMEERGGMVMLMAACQECCLDVIVL</sequence>
<dbReference type="GO" id="GO:0008270">
    <property type="term" value="F:zinc ion binding"/>
    <property type="evidence" value="ECO:0007669"/>
    <property type="project" value="UniProtKB-KW"/>
</dbReference>
<name>A0ABD3PGL6_9STRA</name>
<feature type="domain" description="RPA-interacting protein C-terminal" evidence="6">
    <location>
        <begin position="277"/>
        <end position="367"/>
    </location>
</feature>
<feature type="compositionally biased region" description="Polar residues" evidence="5">
    <location>
        <begin position="252"/>
        <end position="268"/>
    </location>
</feature>
<dbReference type="Pfam" id="PF14768">
    <property type="entry name" value="RPA_interact_C"/>
    <property type="match status" value="1"/>
</dbReference>
<keyword evidence="8" id="KW-1185">Reference proteome</keyword>
<dbReference type="AlphaFoldDB" id="A0ABD3PGL6"/>
<keyword evidence="1" id="KW-0479">Metal-binding</keyword>
<feature type="region of interest" description="Disordered" evidence="5">
    <location>
        <begin position="1"/>
        <end position="27"/>
    </location>
</feature>
<evidence type="ECO:0000313" key="7">
    <source>
        <dbReference type="EMBL" id="KAL3786859.1"/>
    </source>
</evidence>
<dbReference type="EMBL" id="JABMIG020000186">
    <property type="protein sequence ID" value="KAL3786859.1"/>
    <property type="molecule type" value="Genomic_DNA"/>
</dbReference>
<comment type="caution">
    <text evidence="7">The sequence shown here is derived from an EMBL/GenBank/DDBJ whole genome shotgun (WGS) entry which is preliminary data.</text>
</comment>
<feature type="region of interest" description="Disordered" evidence="5">
    <location>
        <begin position="244"/>
        <end position="268"/>
    </location>
</feature>
<gene>
    <name evidence="7" type="ORF">HJC23_013780</name>
</gene>
<keyword evidence="4" id="KW-0175">Coiled coil</keyword>
<feature type="compositionally biased region" description="Polar residues" evidence="5">
    <location>
        <begin position="1"/>
        <end position="26"/>
    </location>
</feature>
<feature type="coiled-coil region" evidence="4">
    <location>
        <begin position="194"/>
        <end position="228"/>
    </location>
</feature>
<dbReference type="PANTHER" id="PTHR31742">
    <property type="entry name" value="RPA-INTERACTING PROTEIN RPAIN"/>
    <property type="match status" value="1"/>
</dbReference>
<feature type="region of interest" description="Disordered" evidence="5">
    <location>
        <begin position="49"/>
        <end position="72"/>
    </location>
</feature>
<keyword evidence="3" id="KW-0862">Zinc</keyword>